<dbReference type="Pfam" id="PF26130">
    <property type="entry name" value="PB1-like"/>
    <property type="match status" value="1"/>
</dbReference>
<feature type="compositionally biased region" description="Basic and acidic residues" evidence="1">
    <location>
        <begin position="235"/>
        <end position="246"/>
    </location>
</feature>
<evidence type="ECO:0000313" key="3">
    <source>
        <dbReference type="EMBL" id="CAB4302717.1"/>
    </source>
</evidence>
<feature type="compositionally biased region" description="Polar residues" evidence="1">
    <location>
        <begin position="456"/>
        <end position="468"/>
    </location>
</feature>
<proteinExistence type="predicted"/>
<organism evidence="3 4">
    <name type="scientific">Prunus armeniaca</name>
    <name type="common">Apricot</name>
    <name type="synonym">Armeniaca vulgaris</name>
    <dbReference type="NCBI Taxonomy" id="36596"/>
    <lineage>
        <taxon>Eukaryota</taxon>
        <taxon>Viridiplantae</taxon>
        <taxon>Streptophyta</taxon>
        <taxon>Embryophyta</taxon>
        <taxon>Tracheophyta</taxon>
        <taxon>Spermatophyta</taxon>
        <taxon>Magnoliopsida</taxon>
        <taxon>eudicotyledons</taxon>
        <taxon>Gunneridae</taxon>
        <taxon>Pentapetalae</taxon>
        <taxon>rosids</taxon>
        <taxon>fabids</taxon>
        <taxon>Rosales</taxon>
        <taxon>Rosaceae</taxon>
        <taxon>Amygdaloideae</taxon>
        <taxon>Amygdaleae</taxon>
        <taxon>Prunus</taxon>
    </lineage>
</organism>
<dbReference type="AlphaFoldDB" id="A0A6J5WRM8"/>
<accession>A0A6J5WRM8</accession>
<dbReference type="InterPro" id="IPR058594">
    <property type="entry name" value="PB1-like_dom_pln"/>
</dbReference>
<feature type="compositionally biased region" description="Polar residues" evidence="1">
    <location>
        <begin position="499"/>
        <end position="510"/>
    </location>
</feature>
<evidence type="ECO:0000259" key="2">
    <source>
        <dbReference type="Pfam" id="PF26130"/>
    </source>
</evidence>
<gene>
    <name evidence="3" type="ORF">ORAREDHAP_LOCUS18595</name>
</gene>
<feature type="compositionally biased region" description="Basic and acidic residues" evidence="1">
    <location>
        <begin position="380"/>
        <end position="396"/>
    </location>
</feature>
<name>A0A6J5WRM8_PRUAR</name>
<dbReference type="Proteomes" id="UP000507245">
    <property type="component" value="Unassembled WGS sequence"/>
</dbReference>
<keyword evidence="4" id="KW-1185">Reference proteome</keyword>
<feature type="region of interest" description="Disordered" evidence="1">
    <location>
        <begin position="376"/>
        <end position="403"/>
    </location>
</feature>
<feature type="domain" description="PB1-like" evidence="2">
    <location>
        <begin position="13"/>
        <end position="105"/>
    </location>
</feature>
<sequence length="516" mass="58260">MCGFRPTRDEAGFSIQMYHNGEIRGNYYVNGSVDWFDYCDRDRMSMTEIDAMVKELGHEGLINYWYSIPGDSFDGGLVKLSEDTDVLDMLVFVPDTRVINIFLEHILTCSQEQFYSQVGSNILINLDDEFGTNTGVVIQELDDNYGAIVPVGEGVSQVQKVKKTIVVIEELNEEELNEEELNKKGLNQEAGGKGKELNEDGLIDEASKQGKETATMNNEENSDKGQEKPSQGCSDKGKGKDKDMSHRVRSAFGKKRCGILRRIKTLHHKDKVVEGRVDGVRTEFQRHSMMLRSGRRLANAADFEDEDDDACDSDDSDYMIPKNFTINYKGGLNVMDFMDNCYLKTTYLKTYENLIQPMNGMDMWDKTDFPPCLPPSYSKQPERPRKCRNKEHEEHKGKMKMRASSNQFEIALSRIPNTQDSLKCGQCGKTWHNKRTCHRNLPLKAKPATKKKRGTENTQTTPSDTSTLAAGPSTLKQRSKPPRRVQKGKPKPSKKGQPASTSCPHASTSVRLAVYD</sequence>
<protein>
    <recommendedName>
        <fullName evidence="2">PB1-like domain-containing protein</fullName>
    </recommendedName>
</protein>
<feature type="compositionally biased region" description="Basic residues" evidence="1">
    <location>
        <begin position="477"/>
        <end position="494"/>
    </location>
</feature>
<feature type="region of interest" description="Disordered" evidence="1">
    <location>
        <begin position="438"/>
        <end position="516"/>
    </location>
</feature>
<evidence type="ECO:0000256" key="1">
    <source>
        <dbReference type="SAM" id="MobiDB-lite"/>
    </source>
</evidence>
<evidence type="ECO:0000313" key="4">
    <source>
        <dbReference type="Proteomes" id="UP000507245"/>
    </source>
</evidence>
<dbReference type="EMBL" id="CAEKKB010000003">
    <property type="protein sequence ID" value="CAB4302717.1"/>
    <property type="molecule type" value="Genomic_DNA"/>
</dbReference>
<feature type="region of interest" description="Disordered" evidence="1">
    <location>
        <begin position="177"/>
        <end position="247"/>
    </location>
</feature>
<reference evidence="4" key="1">
    <citation type="journal article" date="2020" name="Genome Biol.">
        <title>Gamete binning: chromosome-level and haplotype-resolved genome assembly enabled by high-throughput single-cell sequencing of gamete genomes.</title>
        <authorList>
            <person name="Campoy J.A."/>
            <person name="Sun H."/>
            <person name="Goel M."/>
            <person name="Jiao W.-B."/>
            <person name="Folz-Donahue K."/>
            <person name="Wang N."/>
            <person name="Rubio M."/>
            <person name="Liu C."/>
            <person name="Kukat C."/>
            <person name="Ruiz D."/>
            <person name="Huettel B."/>
            <person name="Schneeberger K."/>
        </authorList>
    </citation>
    <scope>NUCLEOTIDE SEQUENCE [LARGE SCALE GENOMIC DNA]</scope>
    <source>
        <strain evidence="4">cv. Rojo Pasion</strain>
    </source>
</reference>
<dbReference type="OrthoDB" id="1164070at2759"/>